<dbReference type="Proteomes" id="UP001164929">
    <property type="component" value="Chromosome 3"/>
</dbReference>
<keyword evidence="2" id="KW-1185">Reference proteome</keyword>
<organism evidence="1 2">
    <name type="scientific">Populus alba x Populus x berolinensis</name>
    <dbReference type="NCBI Taxonomy" id="444605"/>
    <lineage>
        <taxon>Eukaryota</taxon>
        <taxon>Viridiplantae</taxon>
        <taxon>Streptophyta</taxon>
        <taxon>Embryophyta</taxon>
        <taxon>Tracheophyta</taxon>
        <taxon>Spermatophyta</taxon>
        <taxon>Magnoliopsida</taxon>
        <taxon>eudicotyledons</taxon>
        <taxon>Gunneridae</taxon>
        <taxon>Pentapetalae</taxon>
        <taxon>rosids</taxon>
        <taxon>fabids</taxon>
        <taxon>Malpighiales</taxon>
        <taxon>Salicaceae</taxon>
        <taxon>Saliceae</taxon>
        <taxon>Populus</taxon>
    </lineage>
</organism>
<evidence type="ECO:0000313" key="2">
    <source>
        <dbReference type="Proteomes" id="UP001164929"/>
    </source>
</evidence>
<name>A0AAD6RA38_9ROSI</name>
<proteinExistence type="predicted"/>
<sequence length="21" mass="2373">MEGAEFDNQMVNLILTFISSL</sequence>
<reference evidence="1" key="1">
    <citation type="journal article" date="2023" name="Mol. Ecol. Resour.">
        <title>Chromosome-level genome assembly of a triploid poplar Populus alba 'Berolinensis'.</title>
        <authorList>
            <person name="Chen S."/>
            <person name="Yu Y."/>
            <person name="Wang X."/>
            <person name="Wang S."/>
            <person name="Zhang T."/>
            <person name="Zhou Y."/>
            <person name="He R."/>
            <person name="Meng N."/>
            <person name="Wang Y."/>
            <person name="Liu W."/>
            <person name="Liu Z."/>
            <person name="Liu J."/>
            <person name="Guo Q."/>
            <person name="Huang H."/>
            <person name="Sederoff R.R."/>
            <person name="Wang G."/>
            <person name="Qu G."/>
            <person name="Chen S."/>
        </authorList>
    </citation>
    <scope>NUCLEOTIDE SEQUENCE</scope>
    <source>
        <strain evidence="1">SC-2020</strain>
    </source>
</reference>
<dbReference type="AlphaFoldDB" id="A0AAD6RA38"/>
<evidence type="ECO:0000313" key="1">
    <source>
        <dbReference type="EMBL" id="KAJ7005179.1"/>
    </source>
</evidence>
<protein>
    <submittedName>
        <fullName evidence="1">Uncharacterized protein</fullName>
    </submittedName>
</protein>
<accession>A0AAD6RA38</accession>
<comment type="caution">
    <text evidence="1">The sequence shown here is derived from an EMBL/GenBank/DDBJ whole genome shotgun (WGS) entry which is preliminary data.</text>
</comment>
<gene>
    <name evidence="1" type="ORF">NC653_009866</name>
</gene>
<dbReference type="EMBL" id="JAQIZT010000003">
    <property type="protein sequence ID" value="KAJ7005179.1"/>
    <property type="molecule type" value="Genomic_DNA"/>
</dbReference>